<keyword evidence="1" id="KW-0175">Coiled coil</keyword>
<comment type="caution">
    <text evidence="3">The sequence shown here is derived from an EMBL/GenBank/DDBJ whole genome shotgun (WGS) entry which is preliminary data.</text>
</comment>
<proteinExistence type="predicted"/>
<evidence type="ECO:0000313" key="3">
    <source>
        <dbReference type="EMBL" id="KAF9487133.1"/>
    </source>
</evidence>
<dbReference type="EMBL" id="MU154813">
    <property type="protein sequence ID" value="KAF9487133.1"/>
    <property type="molecule type" value="Genomic_DNA"/>
</dbReference>
<feature type="coiled-coil region" evidence="1">
    <location>
        <begin position="51"/>
        <end position="101"/>
    </location>
</feature>
<protein>
    <submittedName>
        <fullName evidence="3">Uncharacterized protein</fullName>
    </submittedName>
</protein>
<dbReference type="AlphaFoldDB" id="A0A9P6D8Z0"/>
<organism evidence="3 4">
    <name type="scientific">Pleurotus eryngii</name>
    <name type="common">Boletus of the steppes</name>
    <dbReference type="NCBI Taxonomy" id="5323"/>
    <lineage>
        <taxon>Eukaryota</taxon>
        <taxon>Fungi</taxon>
        <taxon>Dikarya</taxon>
        <taxon>Basidiomycota</taxon>
        <taxon>Agaricomycotina</taxon>
        <taxon>Agaricomycetes</taxon>
        <taxon>Agaricomycetidae</taxon>
        <taxon>Agaricales</taxon>
        <taxon>Pleurotineae</taxon>
        <taxon>Pleurotaceae</taxon>
        <taxon>Pleurotus</taxon>
    </lineage>
</organism>
<feature type="region of interest" description="Disordered" evidence="2">
    <location>
        <begin position="273"/>
        <end position="301"/>
    </location>
</feature>
<reference evidence="3" key="1">
    <citation type="submission" date="2020-11" db="EMBL/GenBank/DDBJ databases">
        <authorList>
            <consortium name="DOE Joint Genome Institute"/>
            <person name="Ahrendt S."/>
            <person name="Riley R."/>
            <person name="Andreopoulos W."/>
            <person name="Labutti K."/>
            <person name="Pangilinan J."/>
            <person name="Ruiz-Duenas F.J."/>
            <person name="Barrasa J.M."/>
            <person name="Sanchez-Garcia M."/>
            <person name="Camarero S."/>
            <person name="Miyauchi S."/>
            <person name="Serrano A."/>
            <person name="Linde D."/>
            <person name="Babiker R."/>
            <person name="Drula E."/>
            <person name="Ayuso-Fernandez I."/>
            <person name="Pacheco R."/>
            <person name="Padilla G."/>
            <person name="Ferreira P."/>
            <person name="Barriuso J."/>
            <person name="Kellner H."/>
            <person name="Castanera R."/>
            <person name="Alfaro M."/>
            <person name="Ramirez L."/>
            <person name="Pisabarro A.G."/>
            <person name="Kuo A."/>
            <person name="Tritt A."/>
            <person name="Lipzen A."/>
            <person name="He G."/>
            <person name="Yan M."/>
            <person name="Ng V."/>
            <person name="Cullen D."/>
            <person name="Martin F."/>
            <person name="Rosso M.-N."/>
            <person name="Henrissat B."/>
            <person name="Hibbett D."/>
            <person name="Martinez A.T."/>
            <person name="Grigoriev I.V."/>
        </authorList>
    </citation>
    <scope>NUCLEOTIDE SEQUENCE</scope>
    <source>
        <strain evidence="3">ATCC 90797</strain>
    </source>
</reference>
<evidence type="ECO:0000256" key="2">
    <source>
        <dbReference type="SAM" id="MobiDB-lite"/>
    </source>
</evidence>
<evidence type="ECO:0000313" key="4">
    <source>
        <dbReference type="Proteomes" id="UP000807025"/>
    </source>
</evidence>
<sequence length="366" mass="41899">MSVDATPWMLWEWSLMGCACHIGKLNCNLCEAYLYHVSTSWGANEKGLQDIVKTNNNVPQLQAQLSEMETKFSLEPSIAHIADLEDQIHCLTNERDRATRFVSQLKAKISMMEKESATELDHLEQICLLTAERDRAVILLNEQTELNRVQTSKSEASDTYLLNQERNNHDMQISQLRNEIEYNMLVLKNKESSNAHNQISQDLQGEQLRTADLKETIQFVEYSPLLDTNVRIKELGGKSNLDNVTDCNDDRYEERTIGRLLDVLHHNNIHSHDLDHDHDHDYNDTDSGSNSRKHPSSDSNPMVTQNHFFACSQIDSLNSKWCILPSWVPENMHISVVNGKWQASSDKEDALWNEALHLLPFTTSSP</sequence>
<feature type="compositionally biased region" description="Basic and acidic residues" evidence="2">
    <location>
        <begin position="273"/>
        <end position="283"/>
    </location>
</feature>
<keyword evidence="4" id="KW-1185">Reference proteome</keyword>
<gene>
    <name evidence="3" type="ORF">BDN71DRAFT_1437070</name>
</gene>
<evidence type="ECO:0000256" key="1">
    <source>
        <dbReference type="SAM" id="Coils"/>
    </source>
</evidence>
<dbReference type="Proteomes" id="UP000807025">
    <property type="component" value="Unassembled WGS sequence"/>
</dbReference>
<name>A0A9P6D8Z0_PLEER</name>
<accession>A0A9P6D8Z0</accession>